<dbReference type="Pfam" id="PF12229">
    <property type="entry name" value="PG_binding_4"/>
    <property type="match status" value="2"/>
</dbReference>
<feature type="compositionally biased region" description="Acidic residues" evidence="1">
    <location>
        <begin position="20"/>
        <end position="35"/>
    </location>
</feature>
<protein>
    <submittedName>
        <fullName evidence="4">Vancomycin resistance protein YoaR</fullName>
    </submittedName>
</protein>
<evidence type="ECO:0000259" key="3">
    <source>
        <dbReference type="Pfam" id="PF12229"/>
    </source>
</evidence>
<evidence type="ECO:0000256" key="2">
    <source>
        <dbReference type="SAM" id="Phobius"/>
    </source>
</evidence>
<dbReference type="RefSeq" id="WP_307634423.1">
    <property type="nucleotide sequence ID" value="NZ_JAUSQL010000001.1"/>
</dbReference>
<keyword evidence="2" id="KW-0812">Transmembrane</keyword>
<keyword evidence="2" id="KW-1133">Transmembrane helix</keyword>
<name>A0ABT9PGF1_9ACTO</name>
<dbReference type="EMBL" id="JAUSQL010000001">
    <property type="protein sequence ID" value="MDP9831789.1"/>
    <property type="molecule type" value="Genomic_DNA"/>
</dbReference>
<feature type="domain" description="YoaR-like putative peptidoglycan binding" evidence="3">
    <location>
        <begin position="238"/>
        <end position="305"/>
    </location>
</feature>
<keyword evidence="2" id="KW-0472">Membrane</keyword>
<reference evidence="4 5" key="1">
    <citation type="submission" date="2023-07" db="EMBL/GenBank/DDBJ databases">
        <title>Sequencing the genomes of 1000 actinobacteria strains.</title>
        <authorList>
            <person name="Klenk H.-P."/>
        </authorList>
    </citation>
    <scope>NUCLEOTIDE SEQUENCE [LARGE SCALE GENOMIC DNA]</scope>
    <source>
        <strain evidence="4 5">DSM 19515</strain>
    </source>
</reference>
<evidence type="ECO:0000256" key="1">
    <source>
        <dbReference type="SAM" id="MobiDB-lite"/>
    </source>
</evidence>
<comment type="caution">
    <text evidence="4">The sequence shown here is derived from an EMBL/GenBank/DDBJ whole genome shotgun (WGS) entry which is preliminary data.</text>
</comment>
<organism evidence="4 5">
    <name type="scientific">Trueperella abortisuis</name>
    <dbReference type="NCBI Taxonomy" id="445930"/>
    <lineage>
        <taxon>Bacteria</taxon>
        <taxon>Bacillati</taxon>
        <taxon>Actinomycetota</taxon>
        <taxon>Actinomycetes</taxon>
        <taxon>Actinomycetales</taxon>
        <taxon>Actinomycetaceae</taxon>
        <taxon>Trueperella</taxon>
    </lineage>
</organism>
<dbReference type="PANTHER" id="PTHR35788:SF1">
    <property type="entry name" value="EXPORTED PROTEIN"/>
    <property type="match status" value="1"/>
</dbReference>
<keyword evidence="5" id="KW-1185">Reference proteome</keyword>
<feature type="compositionally biased region" description="Polar residues" evidence="1">
    <location>
        <begin position="80"/>
        <end position="101"/>
    </location>
</feature>
<dbReference type="Proteomes" id="UP001230145">
    <property type="component" value="Unassembled WGS sequence"/>
</dbReference>
<dbReference type="InterPro" id="IPR052913">
    <property type="entry name" value="Glycopeptide_resist_protein"/>
</dbReference>
<dbReference type="InterPro" id="IPR007391">
    <property type="entry name" value="Vancomycin_resist_VanW"/>
</dbReference>
<feature type="transmembrane region" description="Helical" evidence="2">
    <location>
        <begin position="135"/>
        <end position="155"/>
    </location>
</feature>
<feature type="region of interest" description="Disordered" evidence="1">
    <location>
        <begin position="1"/>
        <end position="53"/>
    </location>
</feature>
<gene>
    <name evidence="4" type="ORF">J2S45_000468</name>
</gene>
<sequence>MADNQDDNLVDAWHKRLGDEPGESDAQDAAGEEATAEVPGEEQAQGEARVEAPTQRIVSAPAAEMGAADEALTAEFDGTPETTQFATPSGEETTRFDTQPSQPAPAFVPAGQSAGEPPAEDEGEPVKKKRRRWPWITAAAVLILCGAYGGAAYAYQDKIPSNTSISGVQVGGMDEAQARETLAAGLQEALATPRQVVVVGEEKSDAVNPGNISLEVDYDKTFDGLTGFSLDPRRLWAHISGAANVDAVLTADEGALTSEVGRLAEVFKKDPVNAELTIADAATRVTDSQEGLALDADSAGEKILGGWLAGDAPIELPTSTVDPDVTTQTMKDFAASSVDPLLSDAISITVKDSLVELQPAQTAELISVKTAEGAPSLVVDEDKLNALVQDSAGAVLSQPKDATIAIVDGAPKITPSEAGESIDAAQIASALLELPKKSDRTLVADVTVQEPDFTTEDAEGLGIKEVVSEISTPLTNDSVRTTNLVVGTRNVNNTLVKPGEQFNLEEALGPIDAEHGFVSSGVVSNGFNSTAMGGGLSQLSTNTFNIGYRAGMVDVAHQPHSKYFSRYPMGMESTLWSGQISMIWENNTPYGALVETWVADGRVYTRLWSTHYWDVEVWQGQPFNYVQPETKVNTAADCEPSPAGGPGFSVTVGRVVKLNGEVHEDSQYTWTYQPVHAVKCG</sequence>
<dbReference type="InterPro" id="IPR022029">
    <property type="entry name" value="YoaR-like_PG-bd"/>
</dbReference>
<dbReference type="PANTHER" id="PTHR35788">
    <property type="entry name" value="EXPORTED PROTEIN-RELATED"/>
    <property type="match status" value="1"/>
</dbReference>
<feature type="region of interest" description="Disordered" evidence="1">
    <location>
        <begin position="75"/>
        <end position="129"/>
    </location>
</feature>
<proteinExistence type="predicted"/>
<dbReference type="Pfam" id="PF04294">
    <property type="entry name" value="VanW"/>
    <property type="match status" value="1"/>
</dbReference>
<feature type="domain" description="YoaR-like putative peptidoglycan binding" evidence="3">
    <location>
        <begin position="363"/>
        <end position="438"/>
    </location>
</feature>
<evidence type="ECO:0000313" key="5">
    <source>
        <dbReference type="Proteomes" id="UP001230145"/>
    </source>
</evidence>
<evidence type="ECO:0000313" key="4">
    <source>
        <dbReference type="EMBL" id="MDP9831789.1"/>
    </source>
</evidence>
<accession>A0ABT9PGF1</accession>